<keyword evidence="3" id="KW-1185">Reference proteome</keyword>
<dbReference type="Proteomes" id="UP000006408">
    <property type="component" value="Unassembled WGS sequence"/>
</dbReference>
<dbReference type="AlphaFoldDB" id="C4FFU9"/>
<evidence type="ECO:0000256" key="1">
    <source>
        <dbReference type="SAM" id="MobiDB-lite"/>
    </source>
</evidence>
<dbReference type="RefSeq" id="WP_003826845.1">
    <property type="nucleotide sequence ID" value="NZ_AP012322.1"/>
</dbReference>
<feature type="region of interest" description="Disordered" evidence="1">
    <location>
        <begin position="1"/>
        <end position="56"/>
    </location>
</feature>
<dbReference type="HOGENOM" id="CLU_207000_0_0_11"/>
<evidence type="ECO:0000313" key="2">
    <source>
        <dbReference type="EMBL" id="EEP20645.1"/>
    </source>
</evidence>
<dbReference type="GeneID" id="42865959"/>
<protein>
    <submittedName>
        <fullName evidence="2">Uncharacterized protein</fullName>
    </submittedName>
</protein>
<reference evidence="2" key="1">
    <citation type="submission" date="2009-04" db="EMBL/GenBank/DDBJ databases">
        <authorList>
            <person name="Weinstock G."/>
            <person name="Sodergren E."/>
            <person name="Clifton S."/>
            <person name="Fulton L."/>
            <person name="Fulton B."/>
            <person name="Courtney L."/>
            <person name="Fronick C."/>
            <person name="Harrison M."/>
            <person name="Strong C."/>
            <person name="Farmer C."/>
            <person name="Delahaunty K."/>
            <person name="Markovic C."/>
            <person name="Hall O."/>
            <person name="Minx P."/>
            <person name="Tomlinson C."/>
            <person name="Mitreva M."/>
            <person name="Nelson J."/>
            <person name="Hou S."/>
            <person name="Wollam A."/>
            <person name="Pepin K.H."/>
            <person name="Johnson M."/>
            <person name="Bhonagiri V."/>
            <person name="Nash W.E."/>
            <person name="Warren W."/>
            <person name="Chinwalla A."/>
            <person name="Mardis E.R."/>
            <person name="Wilson R.K."/>
        </authorList>
    </citation>
    <scope>NUCLEOTIDE SEQUENCE [LARGE SCALE GENOMIC DNA]</scope>
    <source>
        <strain evidence="2">DSM 20098</strain>
    </source>
</reference>
<dbReference type="EMBL" id="ABYS02000009">
    <property type="protein sequence ID" value="EEP20645.1"/>
    <property type="molecule type" value="Genomic_DNA"/>
</dbReference>
<comment type="caution">
    <text evidence="2">The sequence shown here is derived from an EMBL/GenBank/DDBJ whole genome shotgun (WGS) entry which is preliminary data.</text>
</comment>
<gene>
    <name evidence="2" type="ORF">BIFANG_03214</name>
</gene>
<dbReference type="PATRIC" id="fig|518635.17.peg.1114"/>
<proteinExistence type="predicted"/>
<evidence type="ECO:0000313" key="3">
    <source>
        <dbReference type="Proteomes" id="UP000006408"/>
    </source>
</evidence>
<name>C4FFU9_9BIFI</name>
<sequence length="56" mass="5994">MTNAKKNWPDPSTIRLRRQPGGFGRNAASGVRGRSAMPFKATGHKGGISRQGSKRG</sequence>
<dbReference type="KEGG" id="bang:BBAG_1079"/>
<accession>C4FFU9</accession>
<organism evidence="2 3">
    <name type="scientific">Bifidobacterium angulatum DSM 20098 = JCM 7096</name>
    <dbReference type="NCBI Taxonomy" id="518635"/>
    <lineage>
        <taxon>Bacteria</taxon>
        <taxon>Bacillati</taxon>
        <taxon>Actinomycetota</taxon>
        <taxon>Actinomycetes</taxon>
        <taxon>Bifidobacteriales</taxon>
        <taxon>Bifidobacteriaceae</taxon>
        <taxon>Bifidobacterium</taxon>
    </lineage>
</organism>